<dbReference type="GO" id="GO:0005921">
    <property type="term" value="C:gap junction"/>
    <property type="evidence" value="ECO:0007669"/>
    <property type="project" value="UniProtKB-SubCell"/>
</dbReference>
<dbReference type="PANTHER" id="PTHR11893">
    <property type="entry name" value="INNEXIN"/>
    <property type="match status" value="1"/>
</dbReference>
<evidence type="ECO:0000313" key="15">
    <source>
        <dbReference type="Proteomes" id="UP000677054"/>
    </source>
</evidence>
<keyword evidence="9 12" id="KW-0406">Ion transport</keyword>
<keyword evidence="4" id="KW-1003">Cell membrane</keyword>
<dbReference type="AlphaFoldDB" id="A0A7R9A6P0"/>
<evidence type="ECO:0000256" key="7">
    <source>
        <dbReference type="ARBA" id="ARBA00022949"/>
    </source>
</evidence>
<dbReference type="PRINTS" id="PR01262">
    <property type="entry name" value="INNEXIN"/>
</dbReference>
<reference evidence="14" key="1">
    <citation type="submission" date="2020-11" db="EMBL/GenBank/DDBJ databases">
        <authorList>
            <person name="Tran Van P."/>
        </authorList>
    </citation>
    <scope>NUCLEOTIDE SEQUENCE</scope>
</reference>
<comment type="similarity">
    <text evidence="12">Belongs to the pannexin family.</text>
</comment>
<evidence type="ECO:0000256" key="3">
    <source>
        <dbReference type="ARBA" id="ARBA00022448"/>
    </source>
</evidence>
<evidence type="ECO:0000256" key="1">
    <source>
        <dbReference type="ARBA" id="ARBA00004610"/>
    </source>
</evidence>
<evidence type="ECO:0000256" key="11">
    <source>
        <dbReference type="ARBA" id="ARBA00023303"/>
    </source>
</evidence>
<gene>
    <name evidence="12" type="primary">inx</name>
    <name evidence="14" type="ORF">DSTB1V02_LOCUS5726</name>
</gene>
<evidence type="ECO:0000256" key="9">
    <source>
        <dbReference type="ARBA" id="ARBA00023065"/>
    </source>
</evidence>
<evidence type="ECO:0000256" key="12">
    <source>
        <dbReference type="RuleBase" id="RU010713"/>
    </source>
</evidence>
<dbReference type="GO" id="GO:0007602">
    <property type="term" value="P:phototransduction"/>
    <property type="evidence" value="ECO:0007669"/>
    <property type="project" value="TreeGrafter"/>
</dbReference>
<dbReference type="InterPro" id="IPR000990">
    <property type="entry name" value="Innexin"/>
</dbReference>
<keyword evidence="8 12" id="KW-1133">Transmembrane helix</keyword>
<feature type="signal peptide" evidence="13">
    <location>
        <begin position="1"/>
        <end position="19"/>
    </location>
</feature>
<keyword evidence="10 12" id="KW-0472">Membrane</keyword>
<dbReference type="GO" id="GO:0005243">
    <property type="term" value="F:gap junction channel activity"/>
    <property type="evidence" value="ECO:0007669"/>
    <property type="project" value="TreeGrafter"/>
</dbReference>
<keyword evidence="13" id="KW-0732">Signal</keyword>
<evidence type="ECO:0000256" key="5">
    <source>
        <dbReference type="ARBA" id="ARBA00022692"/>
    </source>
</evidence>
<dbReference type="PANTHER" id="PTHR11893:SF41">
    <property type="entry name" value="INNEXIN INX2"/>
    <property type="match status" value="1"/>
</dbReference>
<keyword evidence="15" id="KW-1185">Reference proteome</keyword>
<dbReference type="GO" id="GO:0034220">
    <property type="term" value="P:monoatomic ion transmembrane transport"/>
    <property type="evidence" value="ECO:0007669"/>
    <property type="project" value="UniProtKB-KW"/>
</dbReference>
<keyword evidence="6" id="KW-0303">Gap junction</keyword>
<evidence type="ECO:0000313" key="14">
    <source>
        <dbReference type="EMBL" id="CAD7245860.1"/>
    </source>
</evidence>
<keyword evidence="11 12" id="KW-0407">Ion channel</keyword>
<organism evidence="14">
    <name type="scientific">Darwinula stevensoni</name>
    <dbReference type="NCBI Taxonomy" id="69355"/>
    <lineage>
        <taxon>Eukaryota</taxon>
        <taxon>Metazoa</taxon>
        <taxon>Ecdysozoa</taxon>
        <taxon>Arthropoda</taxon>
        <taxon>Crustacea</taxon>
        <taxon>Oligostraca</taxon>
        <taxon>Ostracoda</taxon>
        <taxon>Podocopa</taxon>
        <taxon>Podocopida</taxon>
        <taxon>Darwinulocopina</taxon>
        <taxon>Darwinuloidea</taxon>
        <taxon>Darwinulidae</taxon>
        <taxon>Darwinula</taxon>
    </lineage>
</organism>
<evidence type="ECO:0000256" key="6">
    <source>
        <dbReference type="ARBA" id="ARBA00022868"/>
    </source>
</evidence>
<dbReference type="PROSITE" id="PS51013">
    <property type="entry name" value="PANNEXIN"/>
    <property type="match status" value="1"/>
</dbReference>
<accession>A0A7R9A6P0</accession>
<feature type="chain" id="PRO_5036402732" description="Innexin" evidence="13">
    <location>
        <begin position="20"/>
        <end position="212"/>
    </location>
</feature>
<name>A0A7R9A6P0_9CRUS</name>
<evidence type="ECO:0000256" key="2">
    <source>
        <dbReference type="ARBA" id="ARBA00004651"/>
    </source>
</evidence>
<feature type="transmembrane region" description="Helical" evidence="12">
    <location>
        <begin position="156"/>
        <end position="176"/>
    </location>
</feature>
<dbReference type="GO" id="GO:0005886">
    <property type="term" value="C:plasma membrane"/>
    <property type="evidence" value="ECO:0007669"/>
    <property type="project" value="UniProtKB-SubCell"/>
</dbReference>
<keyword evidence="7" id="KW-0965">Cell junction</keyword>
<keyword evidence="3 12" id="KW-0813">Transport</keyword>
<evidence type="ECO:0000256" key="4">
    <source>
        <dbReference type="ARBA" id="ARBA00022475"/>
    </source>
</evidence>
<feature type="transmembrane region" description="Helical" evidence="12">
    <location>
        <begin position="87"/>
        <end position="109"/>
    </location>
</feature>
<evidence type="ECO:0000256" key="13">
    <source>
        <dbReference type="SAM" id="SignalP"/>
    </source>
</evidence>
<comment type="function">
    <text evidence="12">Structural component of the gap junctions.</text>
</comment>
<dbReference type="OrthoDB" id="5867527at2759"/>
<comment type="subcellular location">
    <subcellularLocation>
        <location evidence="1">Cell junction</location>
        <location evidence="1">Gap junction</location>
    </subcellularLocation>
    <subcellularLocation>
        <location evidence="2 12">Cell membrane</location>
        <topology evidence="2 12">Multi-pass membrane protein</topology>
    </subcellularLocation>
</comment>
<sequence length="212" mass="24225">MRILTFAILLVCCISVTLTQFIGDPIFCISNALGPKAKAEMKAVNIYCLISSTFTLPDEYDKETGADVAHPGLGVDAPEKDKRYHSYYIWVPIVLLLQAISFRIPHLLWKGFEGGRLRAIIVESSTVVLGLDKRQEVESRVLDYLETFKGRHNLWFFKYVLCEFLNFVVVVGNIYATDAFLGHEFSKYGLEVVQFLDEDPRSRTDPMVREKY</sequence>
<keyword evidence="5 12" id="KW-0812">Transmembrane</keyword>
<evidence type="ECO:0000256" key="8">
    <source>
        <dbReference type="ARBA" id="ARBA00022989"/>
    </source>
</evidence>
<dbReference type="Pfam" id="PF00876">
    <property type="entry name" value="Innexin"/>
    <property type="match status" value="1"/>
</dbReference>
<comment type="caution">
    <text evidence="12">Lacks conserved residue(s) required for the propagation of feature annotation.</text>
</comment>
<dbReference type="Proteomes" id="UP000677054">
    <property type="component" value="Unassembled WGS sequence"/>
</dbReference>
<dbReference type="EMBL" id="CAJPEV010000973">
    <property type="protein sequence ID" value="CAG0889852.1"/>
    <property type="molecule type" value="Genomic_DNA"/>
</dbReference>
<dbReference type="EMBL" id="LR900490">
    <property type="protein sequence ID" value="CAD7245860.1"/>
    <property type="molecule type" value="Genomic_DNA"/>
</dbReference>
<protein>
    <recommendedName>
        <fullName evidence="12">Innexin</fullName>
    </recommendedName>
</protein>
<evidence type="ECO:0000256" key="10">
    <source>
        <dbReference type="ARBA" id="ARBA00023136"/>
    </source>
</evidence>
<proteinExistence type="inferred from homology"/>